<evidence type="ECO:0000313" key="2">
    <source>
        <dbReference type="Proteomes" id="UP000199184"/>
    </source>
</evidence>
<gene>
    <name evidence="1" type="ORF">GA0061098_1009180</name>
</gene>
<reference evidence="2" key="1">
    <citation type="submission" date="2016-08" db="EMBL/GenBank/DDBJ databases">
        <authorList>
            <person name="Varghese N."/>
            <person name="Submissions Spin"/>
        </authorList>
    </citation>
    <scope>NUCLEOTIDE SEQUENCE [LARGE SCALE GENOMIC DNA]</scope>
    <source>
        <strain evidence="2">ERR11</strain>
    </source>
</reference>
<evidence type="ECO:0000313" key="1">
    <source>
        <dbReference type="EMBL" id="SCB42792.1"/>
    </source>
</evidence>
<organism evidence="1 2">
    <name type="scientific">Bradyrhizobium shewense</name>
    <dbReference type="NCBI Taxonomy" id="1761772"/>
    <lineage>
        <taxon>Bacteria</taxon>
        <taxon>Pseudomonadati</taxon>
        <taxon>Pseudomonadota</taxon>
        <taxon>Alphaproteobacteria</taxon>
        <taxon>Hyphomicrobiales</taxon>
        <taxon>Nitrobacteraceae</taxon>
        <taxon>Bradyrhizobium</taxon>
    </lineage>
</organism>
<sequence>MKQKSRVLKKRKPTLTHMVADLMRLLKAMADLERLREKVRLAENRPH</sequence>
<protein>
    <submittedName>
        <fullName evidence="1">Uncharacterized protein</fullName>
    </submittedName>
</protein>
<name>A0A1C3WRV0_9BRAD</name>
<keyword evidence="2" id="KW-1185">Reference proteome</keyword>
<dbReference type="AlphaFoldDB" id="A0A1C3WRV0"/>
<dbReference type="Proteomes" id="UP000199184">
    <property type="component" value="Unassembled WGS sequence"/>
</dbReference>
<dbReference type="EMBL" id="FMAI01000009">
    <property type="protein sequence ID" value="SCB42792.1"/>
    <property type="molecule type" value="Genomic_DNA"/>
</dbReference>
<proteinExistence type="predicted"/>
<accession>A0A1C3WRV0</accession>